<keyword evidence="2" id="KW-0812">Transmembrane</keyword>
<feature type="compositionally biased region" description="Basic and acidic residues" evidence="1">
    <location>
        <begin position="162"/>
        <end position="178"/>
    </location>
</feature>
<feature type="transmembrane region" description="Helical" evidence="2">
    <location>
        <begin position="83"/>
        <end position="107"/>
    </location>
</feature>
<evidence type="ECO:0000313" key="3">
    <source>
        <dbReference type="EMBL" id="JAB55100.1"/>
    </source>
</evidence>
<dbReference type="EMBL" id="GANO01004771">
    <property type="protein sequence ID" value="JAB55100.1"/>
    <property type="molecule type" value="mRNA"/>
</dbReference>
<evidence type="ECO:0000256" key="1">
    <source>
        <dbReference type="SAM" id="MobiDB-lite"/>
    </source>
</evidence>
<feature type="region of interest" description="Disordered" evidence="1">
    <location>
        <begin position="159"/>
        <end position="188"/>
    </location>
</feature>
<organism evidence="3">
    <name type="scientific">Corethrella appendiculata</name>
    <dbReference type="NCBI Taxonomy" id="1370023"/>
    <lineage>
        <taxon>Eukaryota</taxon>
        <taxon>Metazoa</taxon>
        <taxon>Ecdysozoa</taxon>
        <taxon>Arthropoda</taxon>
        <taxon>Hexapoda</taxon>
        <taxon>Insecta</taxon>
        <taxon>Pterygota</taxon>
        <taxon>Neoptera</taxon>
        <taxon>Endopterygota</taxon>
        <taxon>Diptera</taxon>
        <taxon>Nematocera</taxon>
        <taxon>Culicoidea</taxon>
        <taxon>Chaoboridae</taxon>
        <taxon>Corethrella</taxon>
    </lineage>
</organism>
<sequence>MPANLAVYQPTTVSFETRPGLLSQTVPGQSIKLIHNSLFQIVMLILSLILLATGITMVASGSADYSDTENHKEELNIHVPYEGIDIGLIVTGCIVTILGFLILGIYIKVTNWRRYCICNCPISKKQGLARQQLGNGGQIALNPSTDPLVSHTQYAPVSEIPTRQDDEERRNLMPDNKESCVSSAEESDRMLDVDPRIVLRPTGNIDEV</sequence>
<evidence type="ECO:0000256" key="2">
    <source>
        <dbReference type="SAM" id="Phobius"/>
    </source>
</evidence>
<dbReference type="AlphaFoldDB" id="U5EDG7"/>
<keyword evidence="2" id="KW-1133">Transmembrane helix</keyword>
<protein>
    <submittedName>
        <fullName evidence="3">Putative conserved plasma membrane protein</fullName>
    </submittedName>
</protein>
<reference evidence="3" key="1">
    <citation type="journal article" date="2014" name="Insect Biochem. Mol. Biol.">
        <title>An insight into the sialome of the frog biting fly, Corethrella appendiculata.</title>
        <authorList>
            <person name="Ribeiro J.M.C."/>
            <person name="Chagas A.C."/>
            <person name="Pham V.M."/>
            <person name="Lounibos L.P."/>
            <person name="Calvo E."/>
        </authorList>
    </citation>
    <scope>NUCLEOTIDE SEQUENCE</scope>
    <source>
        <tissue evidence="3">Salivary glands</tissue>
    </source>
</reference>
<proteinExistence type="evidence at transcript level"/>
<keyword evidence="2" id="KW-0472">Membrane</keyword>
<accession>U5EDG7</accession>
<feature type="transmembrane region" description="Helical" evidence="2">
    <location>
        <begin position="41"/>
        <end position="63"/>
    </location>
</feature>
<name>U5EDG7_9DIPT</name>